<dbReference type="Pfam" id="PF01964">
    <property type="entry name" value="ThiC_Rad_SAM"/>
    <property type="match status" value="1"/>
</dbReference>
<dbReference type="GO" id="GO:0051536">
    <property type="term" value="F:iron-sulfur cluster binding"/>
    <property type="evidence" value="ECO:0007669"/>
    <property type="project" value="InterPro"/>
</dbReference>
<name>A0AAN9K080_CANGL</name>
<protein>
    <submittedName>
        <fullName evidence="1">Uncharacterized protein</fullName>
    </submittedName>
</protein>
<evidence type="ECO:0000313" key="1">
    <source>
        <dbReference type="EMBL" id="KAK7306789.1"/>
    </source>
</evidence>
<dbReference type="InterPro" id="IPR002817">
    <property type="entry name" value="ThiC/BzaA/B"/>
</dbReference>
<dbReference type="PANTHER" id="PTHR30557">
    <property type="entry name" value="THIAMINE BIOSYNTHESIS PROTEIN THIC"/>
    <property type="match status" value="1"/>
</dbReference>
<organism evidence="1 3">
    <name type="scientific">Canavalia gladiata</name>
    <name type="common">Sword bean</name>
    <name type="synonym">Dolichos gladiatus</name>
    <dbReference type="NCBI Taxonomy" id="3824"/>
    <lineage>
        <taxon>Eukaryota</taxon>
        <taxon>Viridiplantae</taxon>
        <taxon>Streptophyta</taxon>
        <taxon>Embryophyta</taxon>
        <taxon>Tracheophyta</taxon>
        <taxon>Spermatophyta</taxon>
        <taxon>Magnoliopsida</taxon>
        <taxon>eudicotyledons</taxon>
        <taxon>Gunneridae</taxon>
        <taxon>Pentapetalae</taxon>
        <taxon>rosids</taxon>
        <taxon>fabids</taxon>
        <taxon>Fabales</taxon>
        <taxon>Fabaceae</taxon>
        <taxon>Papilionoideae</taxon>
        <taxon>50 kb inversion clade</taxon>
        <taxon>NPAAA clade</taxon>
        <taxon>indigoferoid/millettioid clade</taxon>
        <taxon>Phaseoleae</taxon>
        <taxon>Canavalia</taxon>
    </lineage>
</organism>
<accession>A0AAN9K080</accession>
<comment type="caution">
    <text evidence="1">The sequence shown here is derived from an EMBL/GenBank/DDBJ whole genome shotgun (WGS) entry which is preliminary data.</text>
</comment>
<keyword evidence="3" id="KW-1185">Reference proteome</keyword>
<dbReference type="EMBL" id="JAYMYQ010000011">
    <property type="protein sequence ID" value="KAK7306790.1"/>
    <property type="molecule type" value="Genomic_DNA"/>
</dbReference>
<dbReference type="PANTHER" id="PTHR30557:SF1">
    <property type="entry name" value="PHOSPHOMETHYLPYRIMIDINE SYNTHASE, CHLOROPLASTIC"/>
    <property type="match status" value="1"/>
</dbReference>
<reference evidence="1 3" key="1">
    <citation type="submission" date="2024-01" db="EMBL/GenBank/DDBJ databases">
        <title>The genomes of 5 underutilized Papilionoideae crops provide insights into root nodulation and disease resistanc.</title>
        <authorList>
            <person name="Jiang F."/>
        </authorList>
    </citation>
    <scope>NUCLEOTIDE SEQUENCE [LARGE SCALE GENOMIC DNA]</scope>
    <source>
        <strain evidence="1">LVBAO_FW01</strain>
        <tissue evidence="1">Leaves</tissue>
    </source>
</reference>
<evidence type="ECO:0000313" key="3">
    <source>
        <dbReference type="Proteomes" id="UP001367508"/>
    </source>
</evidence>
<evidence type="ECO:0000313" key="2">
    <source>
        <dbReference type="EMBL" id="KAK7306790.1"/>
    </source>
</evidence>
<dbReference type="AlphaFoldDB" id="A0AAN9K080"/>
<dbReference type="GO" id="GO:0009228">
    <property type="term" value="P:thiamine biosynthetic process"/>
    <property type="evidence" value="ECO:0007669"/>
    <property type="project" value="InterPro"/>
</dbReference>
<gene>
    <name evidence="1" type="ORF">VNO77_44747</name>
    <name evidence="2" type="ORF">VNO77_44748</name>
</gene>
<dbReference type="Proteomes" id="UP001367508">
    <property type="component" value="Unassembled WGS sequence"/>
</dbReference>
<dbReference type="EMBL" id="JAYMYQ010000011">
    <property type="protein sequence ID" value="KAK7306789.1"/>
    <property type="molecule type" value="Genomic_DNA"/>
</dbReference>
<proteinExistence type="predicted"/>
<sequence>MKAQLEGANSKVQRTRYRHRNFVLVLGLREEELISSHYSYLVKNLGFNLVRVAGGLVPLFYASLVLPMRLSYSGHMDEASEKPFPAMQLGITANTLATRSGPQNMSIRIGLPKLCKKGVDRRQEMGPPRFTQVHYAKQGIVDEEMLSCVARERLGPESVRSEVARGQAIIPSSKKHLELEPTIVRKKTFW</sequence>